<name>A0ACC1CW02_9NEOP</name>
<dbReference type="Proteomes" id="UP000824533">
    <property type="component" value="Linkage Group LG15"/>
</dbReference>
<keyword evidence="2" id="KW-1185">Reference proteome</keyword>
<evidence type="ECO:0000313" key="2">
    <source>
        <dbReference type="Proteomes" id="UP000824533"/>
    </source>
</evidence>
<evidence type="ECO:0000313" key="1">
    <source>
        <dbReference type="EMBL" id="KAJ0175452.1"/>
    </source>
</evidence>
<comment type="caution">
    <text evidence="1">The sequence shown here is derived from an EMBL/GenBank/DDBJ whole genome shotgun (WGS) entry which is preliminary data.</text>
</comment>
<protein>
    <submittedName>
        <fullName evidence="1">Uncharacterized protein</fullName>
    </submittedName>
</protein>
<dbReference type="EMBL" id="CM034401">
    <property type="protein sequence ID" value="KAJ0175452.1"/>
    <property type="molecule type" value="Genomic_DNA"/>
</dbReference>
<organism evidence="1 2">
    <name type="scientific">Dendrolimus kikuchii</name>
    <dbReference type="NCBI Taxonomy" id="765133"/>
    <lineage>
        <taxon>Eukaryota</taxon>
        <taxon>Metazoa</taxon>
        <taxon>Ecdysozoa</taxon>
        <taxon>Arthropoda</taxon>
        <taxon>Hexapoda</taxon>
        <taxon>Insecta</taxon>
        <taxon>Pterygota</taxon>
        <taxon>Neoptera</taxon>
        <taxon>Endopterygota</taxon>
        <taxon>Lepidoptera</taxon>
        <taxon>Glossata</taxon>
        <taxon>Ditrysia</taxon>
        <taxon>Bombycoidea</taxon>
        <taxon>Lasiocampidae</taxon>
        <taxon>Dendrolimus</taxon>
    </lineage>
</organism>
<reference evidence="1 2" key="1">
    <citation type="journal article" date="2021" name="Front. Genet.">
        <title>Chromosome-Level Genome Assembly Reveals Significant Gene Expansion in the Toll and IMD Signaling Pathways of Dendrolimus kikuchii.</title>
        <authorList>
            <person name="Zhou J."/>
            <person name="Wu P."/>
            <person name="Xiong Z."/>
            <person name="Liu N."/>
            <person name="Zhao N."/>
            <person name="Ji M."/>
            <person name="Qiu Y."/>
            <person name="Yang B."/>
        </authorList>
    </citation>
    <scope>NUCLEOTIDE SEQUENCE [LARGE SCALE GENOMIC DNA]</scope>
    <source>
        <strain evidence="1">Ann1</strain>
    </source>
</reference>
<accession>A0ACC1CW02</accession>
<gene>
    <name evidence="1" type="ORF">K1T71_008611</name>
</gene>
<sequence>MESFGHQDTNDKEVQPLRMKMNDCAELYQVSCNVTKFDAVYFLEQNKDRIKWKPVGDRSIDIGCADGSVTTILESYLPSNYKSLLGCDINEAMVKFANKHHGTDRTQFKCFDIEGDLPHEMVKGYDHVFSLYTLQWIRRQEKAFGNIYNMIDDFGDCFLTFLAHTPVYSVYQALAATDKWSTYLTDLEYFVSPYHDCQEPDKKVFDIMTKIGFKDIDVKCKQLIYIYKTMEAFTNLMLAVNPYHIPNKLLNEFVEDIKKVARDMRLVHLNEKNVETLRCKYNLIVVYAQK</sequence>
<proteinExistence type="predicted"/>